<feature type="transmembrane region" description="Helical" evidence="7">
    <location>
        <begin position="179"/>
        <end position="200"/>
    </location>
</feature>
<feature type="transmembrane region" description="Helical" evidence="7">
    <location>
        <begin position="27"/>
        <end position="45"/>
    </location>
</feature>
<evidence type="ECO:0000256" key="1">
    <source>
        <dbReference type="ARBA" id="ARBA00004651"/>
    </source>
</evidence>
<feature type="transmembrane region" description="Helical" evidence="7">
    <location>
        <begin position="148"/>
        <end position="173"/>
    </location>
</feature>
<reference evidence="8 9" key="1">
    <citation type="submission" date="2017-11" db="EMBL/GenBank/DDBJ databases">
        <title>Genome-resolved metagenomics identifies genetic mobility, metabolic interactions, and unexpected diversity in perchlorate-reducing communities.</title>
        <authorList>
            <person name="Barnum T.P."/>
            <person name="Figueroa I.A."/>
            <person name="Carlstrom C.I."/>
            <person name="Lucas L.N."/>
            <person name="Engelbrektson A.L."/>
            <person name="Coates J.D."/>
        </authorList>
    </citation>
    <scope>NUCLEOTIDE SEQUENCE [LARGE SCALE GENOMIC DNA]</scope>
    <source>
        <strain evidence="8">BM706</strain>
    </source>
</reference>
<dbReference type="PANTHER" id="PTHR30106:SF2">
    <property type="entry name" value="UPF0324 INNER MEMBRANE PROTEIN YEIH"/>
    <property type="match status" value="1"/>
</dbReference>
<dbReference type="Pfam" id="PF03601">
    <property type="entry name" value="Cons_hypoth698"/>
    <property type="match status" value="1"/>
</dbReference>
<dbReference type="EMBL" id="PKTG01000005">
    <property type="protein sequence ID" value="PLX20146.1"/>
    <property type="molecule type" value="Genomic_DNA"/>
</dbReference>
<evidence type="ECO:0000256" key="7">
    <source>
        <dbReference type="SAM" id="Phobius"/>
    </source>
</evidence>
<feature type="transmembrane region" description="Helical" evidence="7">
    <location>
        <begin position="302"/>
        <end position="322"/>
    </location>
</feature>
<evidence type="ECO:0000256" key="6">
    <source>
        <dbReference type="ARBA" id="ARBA00023136"/>
    </source>
</evidence>
<evidence type="ECO:0000313" key="9">
    <source>
        <dbReference type="Proteomes" id="UP000234857"/>
    </source>
</evidence>
<evidence type="ECO:0000256" key="2">
    <source>
        <dbReference type="ARBA" id="ARBA00007977"/>
    </source>
</evidence>
<keyword evidence="5 7" id="KW-1133">Transmembrane helix</keyword>
<evidence type="ECO:0000256" key="5">
    <source>
        <dbReference type="ARBA" id="ARBA00022989"/>
    </source>
</evidence>
<evidence type="ECO:0000313" key="8">
    <source>
        <dbReference type="EMBL" id="PLX20146.1"/>
    </source>
</evidence>
<proteinExistence type="inferred from homology"/>
<evidence type="ECO:0000256" key="4">
    <source>
        <dbReference type="ARBA" id="ARBA00022692"/>
    </source>
</evidence>
<keyword evidence="3" id="KW-1003">Cell membrane</keyword>
<feature type="transmembrane region" description="Helical" evidence="7">
    <location>
        <begin position="241"/>
        <end position="261"/>
    </location>
</feature>
<comment type="caution">
    <text evidence="8">The sequence shown here is derived from an EMBL/GenBank/DDBJ whole genome shotgun (WGS) entry which is preliminary data.</text>
</comment>
<accession>A0A2N5ZN86</accession>
<dbReference type="GO" id="GO:0005886">
    <property type="term" value="C:plasma membrane"/>
    <property type="evidence" value="ECO:0007669"/>
    <property type="project" value="UniProtKB-SubCell"/>
</dbReference>
<dbReference type="AlphaFoldDB" id="A0A2N5ZN86"/>
<gene>
    <name evidence="8" type="ORF">C0601_00125</name>
</gene>
<dbReference type="PANTHER" id="PTHR30106">
    <property type="entry name" value="INNER MEMBRANE PROTEIN YEIH-RELATED"/>
    <property type="match status" value="1"/>
</dbReference>
<feature type="transmembrane region" description="Helical" evidence="7">
    <location>
        <begin position="5"/>
        <end position="21"/>
    </location>
</feature>
<protein>
    <submittedName>
        <fullName evidence="8">Putative sulfate exporter family transporter</fullName>
    </submittedName>
</protein>
<evidence type="ECO:0000256" key="3">
    <source>
        <dbReference type="ARBA" id="ARBA00022475"/>
    </source>
</evidence>
<feature type="transmembrane region" description="Helical" evidence="7">
    <location>
        <begin position="212"/>
        <end position="229"/>
    </location>
</feature>
<keyword evidence="6 7" id="KW-0472">Membrane</keyword>
<feature type="transmembrane region" description="Helical" evidence="7">
    <location>
        <begin position="273"/>
        <end position="290"/>
    </location>
</feature>
<name>A0A2N5ZN86_MUIH1</name>
<feature type="transmembrane region" description="Helical" evidence="7">
    <location>
        <begin position="88"/>
        <end position="110"/>
    </location>
</feature>
<dbReference type="Proteomes" id="UP000234857">
    <property type="component" value="Unassembled WGS sequence"/>
</dbReference>
<organism evidence="8 9">
    <name type="scientific">Muiribacterium halophilum</name>
    <dbReference type="NCBI Taxonomy" id="2053465"/>
    <lineage>
        <taxon>Bacteria</taxon>
        <taxon>Candidatus Muiribacteriota</taxon>
        <taxon>Candidatus Muiribacteriia</taxon>
        <taxon>Candidatus Muiribacteriales</taxon>
        <taxon>Candidatus Muiribacteriaceae</taxon>
        <taxon>Candidatus Muiribacterium</taxon>
    </lineage>
</organism>
<feature type="transmembrane region" description="Helical" evidence="7">
    <location>
        <begin position="116"/>
        <end position="136"/>
    </location>
</feature>
<keyword evidence="4 7" id="KW-0812">Transmembrane</keyword>
<dbReference type="InterPro" id="IPR018383">
    <property type="entry name" value="UPF0324_pro"/>
</dbReference>
<comment type="similarity">
    <text evidence="2">Belongs to the UPF0324 family.</text>
</comment>
<sequence>MKKYIYGIILCVITAILGEFLSFYIKGPGAICLAIISGIIIGNLLSNNLRSSAKNGINLIEKKVLPFAIALLGLELQIKTLTALGSKAFFVVIPAMFIGIISSIIIGKALGLSKRFSLLLGIGNSVCGSSAIIASAPSIRSKESEIGVAISAVNLAGTIGIFLIPLISLHFAFTEKSTSMLIGGSLQAIGQVAAAGYSLSNIIGNNSVLIKMIRVLMIGPIAIGLSIFFKSEDSKKGILSYVPLYIIGFVFFAITGSFFAVDNIYIIHLKKAANILLLLAMAAIGLKIHLKPLLKQGPKAFGLIIIITLIQIVSIITLIKIFN</sequence>
<comment type="subcellular location">
    <subcellularLocation>
        <location evidence="1">Cell membrane</location>
        <topology evidence="1">Multi-pass membrane protein</topology>
    </subcellularLocation>
</comment>